<reference evidence="2" key="1">
    <citation type="submission" date="2020-11" db="EMBL/GenBank/DDBJ databases">
        <title>Bacterial whole genome sequence for Caenimonas sp. DR4.4.</title>
        <authorList>
            <person name="Le V."/>
            <person name="Ko S.-R."/>
            <person name="Ahn C.-Y."/>
            <person name="Oh H.-M."/>
        </authorList>
    </citation>
    <scope>NUCLEOTIDE SEQUENCE</scope>
    <source>
        <strain evidence="2">DR4.4</strain>
    </source>
</reference>
<sequence length="107" mass="11800">MKATRDLLCLAGLLFALGAPHPVHAEGLYVKQERLAGSFWGVQLGVVDKPRLFLSEPRIQGYTVGVSYAFTPSLSATLDVESSSDLRFTGVPREPQRTTSLGLRYRY</sequence>
<accession>A0A931H425</accession>
<keyword evidence="1" id="KW-0732">Signal</keyword>
<evidence type="ECO:0000256" key="1">
    <source>
        <dbReference type="SAM" id="SignalP"/>
    </source>
</evidence>
<dbReference type="Proteomes" id="UP000651050">
    <property type="component" value="Unassembled WGS sequence"/>
</dbReference>
<name>A0A931H425_9BURK</name>
<feature type="chain" id="PRO_5037358866" description="Outer membrane protein beta-barrel domain-containing protein" evidence="1">
    <location>
        <begin position="26"/>
        <end position="107"/>
    </location>
</feature>
<comment type="caution">
    <text evidence="2">The sequence shown here is derived from an EMBL/GenBank/DDBJ whole genome shotgun (WGS) entry which is preliminary data.</text>
</comment>
<organism evidence="2 3">
    <name type="scientific">Caenimonas aquaedulcis</name>
    <dbReference type="NCBI Taxonomy" id="2793270"/>
    <lineage>
        <taxon>Bacteria</taxon>
        <taxon>Pseudomonadati</taxon>
        <taxon>Pseudomonadota</taxon>
        <taxon>Betaproteobacteria</taxon>
        <taxon>Burkholderiales</taxon>
        <taxon>Comamonadaceae</taxon>
        <taxon>Caenimonas</taxon>
    </lineage>
</organism>
<evidence type="ECO:0000313" key="3">
    <source>
        <dbReference type="Proteomes" id="UP000651050"/>
    </source>
</evidence>
<protein>
    <recommendedName>
        <fullName evidence="4">Outer membrane protein beta-barrel domain-containing protein</fullName>
    </recommendedName>
</protein>
<dbReference type="EMBL" id="JADWYS010000001">
    <property type="protein sequence ID" value="MBG9388199.1"/>
    <property type="molecule type" value="Genomic_DNA"/>
</dbReference>
<feature type="signal peptide" evidence="1">
    <location>
        <begin position="1"/>
        <end position="25"/>
    </location>
</feature>
<dbReference type="RefSeq" id="WP_196986072.1">
    <property type="nucleotide sequence ID" value="NZ_JADWYS010000001.1"/>
</dbReference>
<keyword evidence="3" id="KW-1185">Reference proteome</keyword>
<dbReference type="AlphaFoldDB" id="A0A931H425"/>
<evidence type="ECO:0000313" key="2">
    <source>
        <dbReference type="EMBL" id="MBG9388199.1"/>
    </source>
</evidence>
<proteinExistence type="predicted"/>
<gene>
    <name evidence="2" type="ORF">I5803_09220</name>
</gene>
<evidence type="ECO:0008006" key="4">
    <source>
        <dbReference type="Google" id="ProtNLM"/>
    </source>
</evidence>